<reference evidence="2" key="1">
    <citation type="submission" date="2020-11" db="EMBL/GenBank/DDBJ databases">
        <authorList>
            <person name="Tran Van P."/>
        </authorList>
    </citation>
    <scope>NUCLEOTIDE SEQUENCE</scope>
</reference>
<dbReference type="AlphaFoldDB" id="A0A7R8WNR3"/>
<feature type="region of interest" description="Disordered" evidence="1">
    <location>
        <begin position="76"/>
        <end position="128"/>
    </location>
</feature>
<feature type="compositionally biased region" description="Polar residues" evidence="1">
    <location>
        <begin position="83"/>
        <end position="113"/>
    </location>
</feature>
<accession>A0A7R8WNR3</accession>
<sequence length="388" mass="42863">MLRQYATNHREKLKLPSGSAAPAHSQKKKKQNWEYAADIQFLLPHLGQHRHMSGNLSTASKASEDEDLLRYAMVENDIPDSVEPTTPSSRDIEPNTPSSQDIEPNTPSSQDIQPTRRPKKKKNDGGQEAFLEKYCDAMVTITRGREEEHTCLSESTYATTTRCTVQLCGGGSEAPRSSGKLGCRLEGRESGSESDRERRTTATEVVDNDPLPSRITARAMTHDESDAQNHYEKATERGSLAKLYIEICDLRQRGEGGEWFQEEEGLDTTTNIRMKWIPILMKIGSSKPSVIMKAMEEIPAVKALASSKQCSLEQIRMRFVSQSTSAQSYMRPIVPAPNRTRAQSYLRPIVIAPNSLAPNGPAPNSPAPNCPAPNYPAPNCPTTVIAVV</sequence>
<feature type="region of interest" description="Disordered" evidence="1">
    <location>
        <begin position="1"/>
        <end position="31"/>
    </location>
</feature>
<feature type="non-terminal residue" evidence="2">
    <location>
        <position position="1"/>
    </location>
</feature>
<proteinExistence type="predicted"/>
<evidence type="ECO:0000313" key="2">
    <source>
        <dbReference type="EMBL" id="CAD7232251.1"/>
    </source>
</evidence>
<protein>
    <submittedName>
        <fullName evidence="2">Uncharacterized protein</fullName>
    </submittedName>
</protein>
<evidence type="ECO:0000256" key="1">
    <source>
        <dbReference type="SAM" id="MobiDB-lite"/>
    </source>
</evidence>
<gene>
    <name evidence="2" type="ORF">CTOB1V02_LOCUS10089</name>
</gene>
<organism evidence="2">
    <name type="scientific">Cyprideis torosa</name>
    <dbReference type="NCBI Taxonomy" id="163714"/>
    <lineage>
        <taxon>Eukaryota</taxon>
        <taxon>Metazoa</taxon>
        <taxon>Ecdysozoa</taxon>
        <taxon>Arthropoda</taxon>
        <taxon>Crustacea</taxon>
        <taxon>Oligostraca</taxon>
        <taxon>Ostracoda</taxon>
        <taxon>Podocopa</taxon>
        <taxon>Podocopida</taxon>
        <taxon>Cytherocopina</taxon>
        <taxon>Cytheroidea</taxon>
        <taxon>Cytherideidae</taxon>
        <taxon>Cyprideis</taxon>
    </lineage>
</organism>
<name>A0A7R8WNR3_9CRUS</name>
<feature type="region of interest" description="Disordered" evidence="1">
    <location>
        <begin position="169"/>
        <end position="202"/>
    </location>
</feature>
<dbReference type="EMBL" id="OB664428">
    <property type="protein sequence ID" value="CAD7232251.1"/>
    <property type="molecule type" value="Genomic_DNA"/>
</dbReference>
<feature type="compositionally biased region" description="Basic and acidic residues" evidence="1">
    <location>
        <begin position="183"/>
        <end position="201"/>
    </location>
</feature>